<accession>A0A0E9QDL5</accession>
<organism evidence="1">
    <name type="scientific">Anguilla anguilla</name>
    <name type="common">European freshwater eel</name>
    <name type="synonym">Muraena anguilla</name>
    <dbReference type="NCBI Taxonomy" id="7936"/>
    <lineage>
        <taxon>Eukaryota</taxon>
        <taxon>Metazoa</taxon>
        <taxon>Chordata</taxon>
        <taxon>Craniata</taxon>
        <taxon>Vertebrata</taxon>
        <taxon>Euteleostomi</taxon>
        <taxon>Actinopterygii</taxon>
        <taxon>Neopterygii</taxon>
        <taxon>Teleostei</taxon>
        <taxon>Anguilliformes</taxon>
        <taxon>Anguillidae</taxon>
        <taxon>Anguilla</taxon>
    </lineage>
</organism>
<dbReference type="AlphaFoldDB" id="A0A0E9QDL5"/>
<sequence length="18" mass="1974">MLCVVAVLCCCKADMWEG</sequence>
<proteinExistence type="predicted"/>
<name>A0A0E9QDL5_ANGAN</name>
<reference evidence="1" key="2">
    <citation type="journal article" date="2015" name="Fish Shellfish Immunol.">
        <title>Early steps in the European eel (Anguilla anguilla)-Vibrio vulnificus interaction in the gills: Role of the RtxA13 toxin.</title>
        <authorList>
            <person name="Callol A."/>
            <person name="Pajuelo D."/>
            <person name="Ebbesson L."/>
            <person name="Teles M."/>
            <person name="MacKenzie S."/>
            <person name="Amaro C."/>
        </authorList>
    </citation>
    <scope>NUCLEOTIDE SEQUENCE</scope>
</reference>
<evidence type="ECO:0000313" key="1">
    <source>
        <dbReference type="EMBL" id="JAH14956.1"/>
    </source>
</evidence>
<dbReference type="EMBL" id="GBXM01093621">
    <property type="protein sequence ID" value="JAH14956.1"/>
    <property type="molecule type" value="Transcribed_RNA"/>
</dbReference>
<protein>
    <submittedName>
        <fullName evidence="1">Uncharacterized protein</fullName>
    </submittedName>
</protein>
<reference evidence="1" key="1">
    <citation type="submission" date="2014-11" db="EMBL/GenBank/DDBJ databases">
        <authorList>
            <person name="Amaro Gonzalez C."/>
        </authorList>
    </citation>
    <scope>NUCLEOTIDE SEQUENCE</scope>
</reference>